<dbReference type="InterPro" id="IPR050373">
    <property type="entry name" value="Fibrinogen_C-term_domain"/>
</dbReference>
<dbReference type="EMBL" id="UYRT01098667">
    <property type="protein sequence ID" value="VDN41838.1"/>
    <property type="molecule type" value="Genomic_DNA"/>
</dbReference>
<feature type="domain" description="Fibrinogen C-terminal" evidence="1">
    <location>
        <begin position="119"/>
        <end position="209"/>
    </location>
</feature>
<evidence type="ECO:0000313" key="3">
    <source>
        <dbReference type="Proteomes" id="UP000271098"/>
    </source>
</evidence>
<protein>
    <submittedName>
        <fullName evidence="4">Angiopoietin-related protein 4</fullName>
    </submittedName>
</protein>
<dbReference type="InterPro" id="IPR014716">
    <property type="entry name" value="Fibrinogen_a/b/g_C_1"/>
</dbReference>
<dbReference type="PANTHER" id="PTHR19143">
    <property type="entry name" value="FIBRINOGEN/TENASCIN/ANGIOPOEITIN"/>
    <property type="match status" value="1"/>
</dbReference>
<name>A0A183ERW2_9BILA</name>
<evidence type="ECO:0000313" key="4">
    <source>
        <dbReference type="WBParaSite" id="GPUH_0002373301-mRNA-1"/>
    </source>
</evidence>
<dbReference type="PROSITE" id="PS51406">
    <property type="entry name" value="FIBRINOGEN_C_2"/>
    <property type="match status" value="1"/>
</dbReference>
<dbReference type="OrthoDB" id="7972392at2759"/>
<dbReference type="Proteomes" id="UP000271098">
    <property type="component" value="Unassembled WGS sequence"/>
</dbReference>
<reference evidence="4" key="1">
    <citation type="submission" date="2016-06" db="UniProtKB">
        <authorList>
            <consortium name="WormBaseParasite"/>
        </authorList>
    </citation>
    <scope>IDENTIFICATION</scope>
</reference>
<accession>A0A183ERW2</accession>
<reference evidence="2 3" key="2">
    <citation type="submission" date="2018-11" db="EMBL/GenBank/DDBJ databases">
        <authorList>
            <consortium name="Pathogen Informatics"/>
        </authorList>
    </citation>
    <scope>NUCLEOTIDE SEQUENCE [LARGE SCALE GENOMIC DNA]</scope>
</reference>
<dbReference type="Pfam" id="PF00147">
    <property type="entry name" value="Fibrinogen_C"/>
    <property type="match status" value="2"/>
</dbReference>
<evidence type="ECO:0000313" key="2">
    <source>
        <dbReference type="EMBL" id="VDN41838.1"/>
    </source>
</evidence>
<dbReference type="InterPro" id="IPR036056">
    <property type="entry name" value="Fibrinogen-like_C"/>
</dbReference>
<sequence length="209" mass="22784">MMNDASFSDTFASTSSAVEEDEAKLLPVLVPTTSTTRSDNAMTTTLNPFTTKSVKVITPEVPDIAEDATEPSTLPSFVNNDDKNAQDCKSLLEQGNTESGIYQISLPDIGKFSVLCDMESDGGGWTDCKSLLEQGNTESGIYQISLPDIGKFSVLCDMESDGGGWTVIQKRIDKAVYFANRTWSEYEDGFGDFQTSFWLGLKKVGFSSK</sequence>
<dbReference type="GO" id="GO:0005615">
    <property type="term" value="C:extracellular space"/>
    <property type="evidence" value="ECO:0007669"/>
    <property type="project" value="TreeGrafter"/>
</dbReference>
<dbReference type="NCBIfam" id="NF040941">
    <property type="entry name" value="GGGWT_bact"/>
    <property type="match status" value="2"/>
</dbReference>
<dbReference type="WBParaSite" id="GPUH_0002373301-mRNA-1">
    <property type="protein sequence ID" value="GPUH_0002373301-mRNA-1"/>
    <property type="gene ID" value="GPUH_0002373301"/>
</dbReference>
<proteinExistence type="predicted"/>
<dbReference type="InterPro" id="IPR002181">
    <property type="entry name" value="Fibrinogen_a/b/g_C_dom"/>
</dbReference>
<organism evidence="4">
    <name type="scientific">Gongylonema pulchrum</name>
    <dbReference type="NCBI Taxonomy" id="637853"/>
    <lineage>
        <taxon>Eukaryota</taxon>
        <taxon>Metazoa</taxon>
        <taxon>Ecdysozoa</taxon>
        <taxon>Nematoda</taxon>
        <taxon>Chromadorea</taxon>
        <taxon>Rhabditida</taxon>
        <taxon>Spirurina</taxon>
        <taxon>Spiruromorpha</taxon>
        <taxon>Spiruroidea</taxon>
        <taxon>Gongylonematidae</taxon>
        <taxon>Gongylonema</taxon>
    </lineage>
</organism>
<dbReference type="AlphaFoldDB" id="A0A183ERW2"/>
<gene>
    <name evidence="2" type="ORF">GPUH_LOCUS23702</name>
</gene>
<evidence type="ECO:0000259" key="1">
    <source>
        <dbReference type="PROSITE" id="PS51406"/>
    </source>
</evidence>
<dbReference type="Gene3D" id="3.90.215.10">
    <property type="entry name" value="Gamma Fibrinogen, chain A, domain 1"/>
    <property type="match status" value="2"/>
</dbReference>
<dbReference type="SMART" id="SM00186">
    <property type="entry name" value="FBG"/>
    <property type="match status" value="1"/>
</dbReference>
<keyword evidence="3" id="KW-1185">Reference proteome</keyword>
<dbReference type="SUPFAM" id="SSF56496">
    <property type="entry name" value="Fibrinogen C-terminal domain-like"/>
    <property type="match status" value="2"/>
</dbReference>